<feature type="non-terminal residue" evidence="1">
    <location>
        <position position="1"/>
    </location>
</feature>
<gene>
    <name evidence="1" type="ORF">S01H4_25827</name>
</gene>
<proteinExistence type="predicted"/>
<dbReference type="InterPro" id="IPR036271">
    <property type="entry name" value="Tet_transcr_reg_TetR-rel_C_sf"/>
</dbReference>
<evidence type="ECO:0008006" key="2">
    <source>
        <dbReference type="Google" id="ProtNLM"/>
    </source>
</evidence>
<reference evidence="1" key="1">
    <citation type="journal article" date="2014" name="Front. Microbiol.">
        <title>High frequency of phylogenetically diverse reductive dehalogenase-homologous genes in deep subseafloor sedimentary metagenomes.</title>
        <authorList>
            <person name="Kawai M."/>
            <person name="Futagami T."/>
            <person name="Toyoda A."/>
            <person name="Takaki Y."/>
            <person name="Nishi S."/>
            <person name="Hori S."/>
            <person name="Arai W."/>
            <person name="Tsubouchi T."/>
            <person name="Morono Y."/>
            <person name="Uchiyama I."/>
            <person name="Ito T."/>
            <person name="Fujiyama A."/>
            <person name="Inagaki F."/>
            <person name="Takami H."/>
        </authorList>
    </citation>
    <scope>NUCLEOTIDE SEQUENCE</scope>
    <source>
        <strain evidence="1">Expedition CK06-06</strain>
    </source>
</reference>
<accession>X1C697</accession>
<dbReference type="AlphaFoldDB" id="X1C697"/>
<dbReference type="Gene3D" id="1.10.357.10">
    <property type="entry name" value="Tetracycline Repressor, domain 2"/>
    <property type="match status" value="1"/>
</dbReference>
<evidence type="ECO:0000313" key="1">
    <source>
        <dbReference type="EMBL" id="GAG79921.1"/>
    </source>
</evidence>
<dbReference type="EMBL" id="BART01012353">
    <property type="protein sequence ID" value="GAG79921.1"/>
    <property type="molecule type" value="Genomic_DNA"/>
</dbReference>
<protein>
    <recommendedName>
        <fullName evidence="2">Tetracyclin repressor-like C-terminal domain-containing protein</fullName>
    </recommendedName>
</protein>
<name>X1C697_9ZZZZ</name>
<organism evidence="1">
    <name type="scientific">marine sediment metagenome</name>
    <dbReference type="NCBI Taxonomy" id="412755"/>
    <lineage>
        <taxon>unclassified sequences</taxon>
        <taxon>metagenomes</taxon>
        <taxon>ecological metagenomes</taxon>
    </lineage>
</organism>
<sequence>DLLVKAKDNGEIKSNFELKRNAQYLVNSFYGLRVSGKINPNREFMENIIETTISALQ</sequence>
<dbReference type="SUPFAM" id="SSF48498">
    <property type="entry name" value="Tetracyclin repressor-like, C-terminal domain"/>
    <property type="match status" value="1"/>
</dbReference>
<comment type="caution">
    <text evidence="1">The sequence shown here is derived from an EMBL/GenBank/DDBJ whole genome shotgun (WGS) entry which is preliminary data.</text>
</comment>